<dbReference type="FunFam" id="3.90.230.10:FF:000009">
    <property type="entry name" value="xaa-Pro aminopeptidase 2"/>
    <property type="match status" value="1"/>
</dbReference>
<dbReference type="InterPro" id="IPR000994">
    <property type="entry name" value="Pept_M24"/>
</dbReference>
<feature type="domain" description="Peptidase M24" evidence="5">
    <location>
        <begin position="380"/>
        <end position="596"/>
    </location>
</feature>
<dbReference type="InterPro" id="IPR033740">
    <property type="entry name" value="Pept_M24B"/>
</dbReference>
<evidence type="ECO:0000256" key="3">
    <source>
        <dbReference type="ARBA" id="ARBA00022801"/>
    </source>
</evidence>
<evidence type="ECO:0000256" key="4">
    <source>
        <dbReference type="SAM" id="SignalP"/>
    </source>
</evidence>
<dbReference type="Pfam" id="PF01321">
    <property type="entry name" value="Creatinase_N"/>
    <property type="match status" value="1"/>
</dbReference>
<name>A0A9W3ALZ3_BIOGL</name>
<dbReference type="InterPro" id="IPR000587">
    <property type="entry name" value="Creatinase_N"/>
</dbReference>
<dbReference type="InterPro" id="IPR029149">
    <property type="entry name" value="Creatin/AminoP/Spt16_N"/>
</dbReference>
<dbReference type="GeneID" id="106068211"/>
<evidence type="ECO:0000259" key="5">
    <source>
        <dbReference type="Pfam" id="PF00557"/>
    </source>
</evidence>
<dbReference type="InterPro" id="IPR050422">
    <property type="entry name" value="X-Pro_aminopeptidase_P"/>
</dbReference>
<evidence type="ECO:0000256" key="1">
    <source>
        <dbReference type="ARBA" id="ARBA00008766"/>
    </source>
</evidence>
<evidence type="ECO:0000256" key="2">
    <source>
        <dbReference type="ARBA" id="ARBA00022723"/>
    </source>
</evidence>
<dbReference type="RefSeq" id="XP_055888273.1">
    <property type="nucleotide sequence ID" value="XM_056032298.1"/>
</dbReference>
<reference evidence="9" key="1">
    <citation type="submission" date="2025-08" db="UniProtKB">
        <authorList>
            <consortium name="RefSeq"/>
        </authorList>
    </citation>
    <scope>IDENTIFICATION</scope>
</reference>
<feature type="chain" id="PRO_5040800831" evidence="4">
    <location>
        <begin position="21"/>
        <end position="703"/>
    </location>
</feature>
<dbReference type="Gene3D" id="3.90.230.10">
    <property type="entry name" value="Creatinase/methionine aminopeptidase superfamily"/>
    <property type="match status" value="1"/>
</dbReference>
<dbReference type="PANTHER" id="PTHR43763:SF6">
    <property type="entry name" value="XAA-PRO AMINOPEPTIDASE 1"/>
    <property type="match status" value="1"/>
</dbReference>
<evidence type="ECO:0000313" key="8">
    <source>
        <dbReference type="Proteomes" id="UP001165740"/>
    </source>
</evidence>
<dbReference type="SUPFAM" id="SSF53092">
    <property type="entry name" value="Creatinase/prolidase N-terminal domain"/>
    <property type="match status" value="1"/>
</dbReference>
<keyword evidence="3" id="KW-0378">Hydrolase</keyword>
<dbReference type="Gene3D" id="3.40.350.10">
    <property type="entry name" value="Creatinase/prolidase N-terminal domain"/>
    <property type="match status" value="2"/>
</dbReference>
<feature type="signal peptide" evidence="4">
    <location>
        <begin position="1"/>
        <end position="20"/>
    </location>
</feature>
<evidence type="ECO:0000259" key="7">
    <source>
        <dbReference type="Pfam" id="PF16188"/>
    </source>
</evidence>
<dbReference type="Pfam" id="PF16188">
    <property type="entry name" value="Peptidase_M24_C"/>
    <property type="match status" value="1"/>
</dbReference>
<dbReference type="FunFam" id="3.40.350.10:FF:000003">
    <property type="entry name" value="Xaa-pro aminopeptidase P"/>
    <property type="match status" value="1"/>
</dbReference>
<feature type="domain" description="Creatinase N-terminal" evidence="6">
    <location>
        <begin position="63"/>
        <end position="174"/>
    </location>
</feature>
<dbReference type="PANTHER" id="PTHR43763">
    <property type="entry name" value="XAA-PRO AMINOPEPTIDASE 1"/>
    <property type="match status" value="1"/>
</dbReference>
<protein>
    <submittedName>
        <fullName evidence="9">Xaa-Pro aminopeptidase 1-like</fullName>
    </submittedName>
</protein>
<gene>
    <name evidence="9" type="primary">LOC106068211</name>
</gene>
<dbReference type="InterPro" id="IPR032416">
    <property type="entry name" value="Peptidase_M24_C"/>
</dbReference>
<comment type="similarity">
    <text evidence="1">Belongs to the peptidase M24B family.</text>
</comment>
<dbReference type="GO" id="GO:0005737">
    <property type="term" value="C:cytoplasm"/>
    <property type="evidence" value="ECO:0007669"/>
    <property type="project" value="UniProtKB-ARBA"/>
</dbReference>
<evidence type="ECO:0000313" key="9">
    <source>
        <dbReference type="RefSeq" id="XP_055888273.1"/>
    </source>
</evidence>
<dbReference type="CDD" id="cd01085">
    <property type="entry name" value="APP"/>
    <property type="match status" value="1"/>
</dbReference>
<dbReference type="GO" id="GO:0046872">
    <property type="term" value="F:metal ion binding"/>
    <property type="evidence" value="ECO:0007669"/>
    <property type="project" value="UniProtKB-KW"/>
</dbReference>
<keyword evidence="8" id="KW-1185">Reference proteome</keyword>
<dbReference type="AlphaFoldDB" id="A0A9W3ALZ3"/>
<feature type="domain" description="Peptidase M24 C-terminal" evidence="7">
    <location>
        <begin position="610"/>
        <end position="671"/>
    </location>
</feature>
<sequence>MIKLLWILFVTGFIGKLVQAGLVTGRTHCGPNDVSPLTRVNTTGRLNDFRASLSSIGRYTKPISAFIVGSGDAHDSEYPGQYDKRRAYISGFDGSAGTAVITMTKAALWTDGRYFLEADETLDCNWSLMKSGIPGTPTVAEWLNSEMQGEGDYVGVDKTLITEDEFQSLKKTLATLPKKAVLTLMDQNPVDMIWREGRPPRPTNPINVLDLKFAGVRWHDKVTTLRSNLTSRGAGAFVVTALDEIAWLFNLRGSDIDYNPFFLAYSIVESSKIRLYILDKERRLAANPVDKESQTKLYQHLGTSMSGQCNGTTSDLCVQILDYNQTKVEEDLQELSNKTKVWVTPQTNAGILLSVQSNHTVESSPIAIAKSIKNPIERNGMKNSHNRDSAELVRFLAFMEKEITSGKYWTEVTASENLKQRRLSLQYNRGLSFETIAGFGSNGAIIHYRPSNTTDKVISGKSLFLLDSGGQYLDGTTDVTRTMHYGNPTDYEKECYTRVLMSAINLALTKWPSGLLGREIDVIARHQLWDVGLEYKHGTGHGIGAYLSVHEGPGRISYMSKSKYEQPLKAYQYYSDEPGYYEDGQFGIRLETIVTVVPFAPKYSTAAQDFLQFEPVTFVPFEPNLIDYSILNSKQVSWLNEYNARIRENILPLLGNDQQAIEWLNVRTKAIPLASRQSSNAANISLVTVRILLITFAFSQLFC</sequence>
<dbReference type="Proteomes" id="UP001165740">
    <property type="component" value="Chromosome 6"/>
</dbReference>
<organism evidence="8 9">
    <name type="scientific">Biomphalaria glabrata</name>
    <name type="common">Bloodfluke planorb</name>
    <name type="synonym">Freshwater snail</name>
    <dbReference type="NCBI Taxonomy" id="6526"/>
    <lineage>
        <taxon>Eukaryota</taxon>
        <taxon>Metazoa</taxon>
        <taxon>Spiralia</taxon>
        <taxon>Lophotrochozoa</taxon>
        <taxon>Mollusca</taxon>
        <taxon>Gastropoda</taxon>
        <taxon>Heterobranchia</taxon>
        <taxon>Euthyneura</taxon>
        <taxon>Panpulmonata</taxon>
        <taxon>Hygrophila</taxon>
        <taxon>Lymnaeoidea</taxon>
        <taxon>Planorbidae</taxon>
        <taxon>Biomphalaria</taxon>
    </lineage>
</organism>
<accession>A0A9W3ALZ3</accession>
<keyword evidence="4" id="KW-0732">Signal</keyword>
<dbReference type="SUPFAM" id="SSF55920">
    <property type="entry name" value="Creatinase/aminopeptidase"/>
    <property type="match status" value="1"/>
</dbReference>
<dbReference type="Pfam" id="PF16189">
    <property type="entry name" value="Creatinase_N_2"/>
    <property type="match status" value="1"/>
</dbReference>
<dbReference type="InterPro" id="IPR036005">
    <property type="entry name" value="Creatinase/aminopeptidase-like"/>
</dbReference>
<dbReference type="OrthoDB" id="9995434at2759"/>
<dbReference type="Pfam" id="PF00557">
    <property type="entry name" value="Peptidase_M24"/>
    <property type="match status" value="1"/>
</dbReference>
<dbReference type="OMA" id="LTHFRYT"/>
<keyword evidence="2" id="KW-0479">Metal-binding</keyword>
<evidence type="ECO:0000259" key="6">
    <source>
        <dbReference type="Pfam" id="PF01321"/>
    </source>
</evidence>
<dbReference type="GO" id="GO:0070006">
    <property type="term" value="F:metalloaminopeptidase activity"/>
    <property type="evidence" value="ECO:0007669"/>
    <property type="project" value="InterPro"/>
</dbReference>
<proteinExistence type="inferred from homology"/>